<dbReference type="AlphaFoldDB" id="A0A5J5EKE0"/>
<sequence>MKAARLLIRFGRHSIKTPARLISLVGILGTGKAARLASASAGFGIVVILTLGVIRSLAVGKAAPQLAVIFNRVVILIGRRCGKMDQTPDPPPVLSTPVMQRPQTGKNARNPATCLLEIHLFPGDGKTNNGTIIYKHMCSSSFDHNW</sequence>
<keyword evidence="2" id="KW-0472">Membrane</keyword>
<accession>A0A5J5EKE0</accession>
<evidence type="ECO:0000256" key="1">
    <source>
        <dbReference type="SAM" id="MobiDB-lite"/>
    </source>
</evidence>
<evidence type="ECO:0000313" key="4">
    <source>
        <dbReference type="Proteomes" id="UP000326924"/>
    </source>
</evidence>
<feature type="region of interest" description="Disordered" evidence="1">
    <location>
        <begin position="86"/>
        <end position="107"/>
    </location>
</feature>
<dbReference type="EMBL" id="VXIS01000250">
    <property type="protein sequence ID" value="KAA8895664.1"/>
    <property type="molecule type" value="Genomic_DNA"/>
</dbReference>
<keyword evidence="4" id="KW-1185">Reference proteome</keyword>
<dbReference type="Proteomes" id="UP000326924">
    <property type="component" value="Unassembled WGS sequence"/>
</dbReference>
<keyword evidence="2" id="KW-0812">Transmembrane</keyword>
<keyword evidence="2" id="KW-1133">Transmembrane helix</keyword>
<dbReference type="InParanoid" id="A0A5J5EKE0"/>
<proteinExistence type="predicted"/>
<reference evidence="3 4" key="1">
    <citation type="submission" date="2019-09" db="EMBL/GenBank/DDBJ databases">
        <title>Draft genome of the ectomycorrhizal ascomycete Sphaerosporella brunnea.</title>
        <authorList>
            <consortium name="DOE Joint Genome Institute"/>
            <person name="Benucci G.M."/>
            <person name="Marozzi G."/>
            <person name="Antonielli L."/>
            <person name="Sanchez S."/>
            <person name="Marco P."/>
            <person name="Wang X."/>
            <person name="Falini L.B."/>
            <person name="Barry K."/>
            <person name="Haridas S."/>
            <person name="Lipzen A."/>
            <person name="Labutti K."/>
            <person name="Grigoriev I.V."/>
            <person name="Murat C."/>
            <person name="Martin F."/>
            <person name="Albertini E."/>
            <person name="Donnini D."/>
            <person name="Bonito G."/>
        </authorList>
    </citation>
    <scope>NUCLEOTIDE SEQUENCE [LARGE SCALE GENOMIC DNA]</scope>
    <source>
        <strain evidence="3 4">Sb_GMNB300</strain>
    </source>
</reference>
<feature type="transmembrane region" description="Helical" evidence="2">
    <location>
        <begin position="43"/>
        <end position="63"/>
    </location>
</feature>
<feature type="compositionally biased region" description="Polar residues" evidence="1">
    <location>
        <begin position="97"/>
        <end position="107"/>
    </location>
</feature>
<gene>
    <name evidence="3" type="ORF">FN846DRAFT_911498</name>
</gene>
<organism evidence="3 4">
    <name type="scientific">Sphaerosporella brunnea</name>
    <dbReference type="NCBI Taxonomy" id="1250544"/>
    <lineage>
        <taxon>Eukaryota</taxon>
        <taxon>Fungi</taxon>
        <taxon>Dikarya</taxon>
        <taxon>Ascomycota</taxon>
        <taxon>Pezizomycotina</taxon>
        <taxon>Pezizomycetes</taxon>
        <taxon>Pezizales</taxon>
        <taxon>Pyronemataceae</taxon>
        <taxon>Sphaerosporella</taxon>
    </lineage>
</organism>
<evidence type="ECO:0000313" key="3">
    <source>
        <dbReference type="EMBL" id="KAA8895664.1"/>
    </source>
</evidence>
<comment type="caution">
    <text evidence="3">The sequence shown here is derived from an EMBL/GenBank/DDBJ whole genome shotgun (WGS) entry which is preliminary data.</text>
</comment>
<protein>
    <submittedName>
        <fullName evidence="3">Uncharacterized protein</fullName>
    </submittedName>
</protein>
<evidence type="ECO:0000256" key="2">
    <source>
        <dbReference type="SAM" id="Phobius"/>
    </source>
</evidence>
<name>A0A5J5EKE0_9PEZI</name>